<organism evidence="1 2">
    <name type="scientific">Flavobacterium commune</name>
    <dbReference type="NCBI Taxonomy" id="1306519"/>
    <lineage>
        <taxon>Bacteria</taxon>
        <taxon>Pseudomonadati</taxon>
        <taxon>Bacteroidota</taxon>
        <taxon>Flavobacteriia</taxon>
        <taxon>Flavobacteriales</taxon>
        <taxon>Flavobacteriaceae</taxon>
        <taxon>Flavobacterium</taxon>
    </lineage>
</organism>
<evidence type="ECO:0000313" key="2">
    <source>
        <dbReference type="Proteomes" id="UP000178198"/>
    </source>
</evidence>
<evidence type="ECO:0000313" key="1">
    <source>
        <dbReference type="EMBL" id="APA00196.1"/>
    </source>
</evidence>
<gene>
    <name evidence="1" type="ORF">BIW12_12590</name>
</gene>
<dbReference type="OrthoDB" id="1348619at2"/>
<dbReference type="AlphaFoldDB" id="A0A1D9PDJ1"/>
<sequence>MKQKILILFIILSSFKVQAKKMILPLSIIAGISDLIVMGEIDIVKNDTYIFKISETLKGKAYKTISVQMFEEWTCDNRFEKAKKGQKLCLFLKKGQSQWKIINGSSGELFISNKSIYLGGEDAIKIINNKISRNSVSLIEFKNAVRDFCKCYIFIGDGDYHNNNPQYFKQIGSNKQISEFKKRSKFSTKLFEETTRYSVKKN</sequence>
<dbReference type="EMBL" id="CP017774">
    <property type="protein sequence ID" value="APA00196.1"/>
    <property type="molecule type" value="Genomic_DNA"/>
</dbReference>
<keyword evidence="2" id="KW-1185">Reference proteome</keyword>
<reference evidence="1 2" key="1">
    <citation type="submission" date="2016-10" db="EMBL/GenBank/DDBJ databases">
        <title>Complete Genome Sequence of Flavobacterium sp. PK15.</title>
        <authorList>
            <person name="Ekwe A."/>
            <person name="Kim S.B."/>
        </authorList>
    </citation>
    <scope>NUCLEOTIDE SEQUENCE [LARGE SCALE GENOMIC DNA]</scope>
    <source>
        <strain evidence="1 2">PK15</strain>
    </source>
</reference>
<dbReference type="STRING" id="1306519.BIW12_12590"/>
<dbReference type="Proteomes" id="UP000178198">
    <property type="component" value="Chromosome"/>
</dbReference>
<dbReference type="KEGG" id="fcm:BIW12_12590"/>
<protein>
    <submittedName>
        <fullName evidence="1">Uncharacterized protein</fullName>
    </submittedName>
</protein>
<dbReference type="RefSeq" id="WP_071185436.1">
    <property type="nucleotide sequence ID" value="NZ_CP017774.1"/>
</dbReference>
<name>A0A1D9PDJ1_9FLAO</name>
<accession>A0A1D9PDJ1</accession>
<proteinExistence type="predicted"/>